<dbReference type="OrthoDB" id="292209at2"/>
<comment type="caution">
    <text evidence="2">The sequence shown here is derived from an EMBL/GenBank/DDBJ whole genome shotgun (WGS) entry which is preliminary data.</text>
</comment>
<organism evidence="2 3">
    <name type="scientific">Fimbriiglobus ruber</name>
    <dbReference type="NCBI Taxonomy" id="1908690"/>
    <lineage>
        <taxon>Bacteria</taxon>
        <taxon>Pseudomonadati</taxon>
        <taxon>Planctomycetota</taxon>
        <taxon>Planctomycetia</taxon>
        <taxon>Gemmatales</taxon>
        <taxon>Gemmataceae</taxon>
        <taxon>Fimbriiglobus</taxon>
    </lineage>
</organism>
<dbReference type="AlphaFoldDB" id="A0A225D0W7"/>
<keyword evidence="3" id="KW-1185">Reference proteome</keyword>
<accession>A0A225D0W7</accession>
<dbReference type="EMBL" id="NIDE01000018">
    <property type="protein sequence ID" value="OWK35241.1"/>
    <property type="molecule type" value="Genomic_DNA"/>
</dbReference>
<reference evidence="3" key="1">
    <citation type="submission" date="2017-06" db="EMBL/GenBank/DDBJ databases">
        <title>Genome analysis of Fimbriiglobus ruber SP5, the first member of the order Planctomycetales with confirmed chitinolytic capability.</title>
        <authorList>
            <person name="Ravin N.V."/>
            <person name="Rakitin A.L."/>
            <person name="Ivanova A.A."/>
            <person name="Beletsky A.V."/>
            <person name="Kulichevskaya I.S."/>
            <person name="Mardanov A.V."/>
            <person name="Dedysh S.N."/>
        </authorList>
    </citation>
    <scope>NUCLEOTIDE SEQUENCE [LARGE SCALE GENOMIC DNA]</scope>
    <source>
        <strain evidence="3">SP5</strain>
    </source>
</reference>
<protein>
    <submittedName>
        <fullName evidence="2">Uncharacterized protein</fullName>
    </submittedName>
</protein>
<sequence length="64" mass="6106">MAGVLPVRRIALIGLGVGAVTAAVSYVAPHGLSATLAGAGGAATAVGVQVGVWARDAARRLGLA</sequence>
<feature type="transmembrane region" description="Helical" evidence="1">
    <location>
        <begin position="34"/>
        <end position="54"/>
    </location>
</feature>
<gene>
    <name evidence="2" type="ORF">FRUB_09402</name>
</gene>
<evidence type="ECO:0000313" key="2">
    <source>
        <dbReference type="EMBL" id="OWK35241.1"/>
    </source>
</evidence>
<evidence type="ECO:0000313" key="3">
    <source>
        <dbReference type="Proteomes" id="UP000214646"/>
    </source>
</evidence>
<dbReference type="Proteomes" id="UP000214646">
    <property type="component" value="Unassembled WGS sequence"/>
</dbReference>
<feature type="transmembrane region" description="Helical" evidence="1">
    <location>
        <begin position="7"/>
        <end position="28"/>
    </location>
</feature>
<name>A0A225D0W7_9BACT</name>
<keyword evidence="1" id="KW-0812">Transmembrane</keyword>
<dbReference type="RefSeq" id="WP_143393904.1">
    <property type="nucleotide sequence ID" value="NZ_NIDE01000018.1"/>
</dbReference>
<keyword evidence="1" id="KW-0472">Membrane</keyword>
<evidence type="ECO:0000256" key="1">
    <source>
        <dbReference type="SAM" id="Phobius"/>
    </source>
</evidence>
<keyword evidence="1" id="KW-1133">Transmembrane helix</keyword>
<proteinExistence type="predicted"/>